<feature type="domain" description="Fibronectin type-II" evidence="8">
    <location>
        <begin position="308"/>
        <end position="355"/>
    </location>
</feature>
<name>A0A0K2UJN9_LEPSM</name>
<sequence length="492" mass="52214">KGLKIKMNIWIASIRILLLASSVSAQTCQTASGPCVFPFIYSGTTYTGCTLQDSAIPWCATLVDGFLNYVNYDYCPASCAQSPIATNAGTCKTLEGIDCIFPFVYQSTSYSSCTNANYGSTFWCATAVGPGNVYTSYGSCSAECLSSSSGSTACQTASGISCVFPFTYNNVKYSSCTSVESSFPWCATSVTNGEYNGRYGFCEDNCEVGVTVPVVTPTTTTTTTTNTTASPTTTIARINKSTFAPSIKTTTQELMTKTTPTSSAKTTKPALKFKTTLTSSVKTTQQLSKITTTAEPLITSVSFQSCQTPTGPCVFPFKYFGTMYTGCTLQDSTLPWCATSVDAALNYLNYNYCPASCALSPETTKTGACKTLEGIDCIFPFVYTGTSYNSCTNADYGSTFWCATAVGPGNVYTSYGSCSAECLSSSSGSTACQTASGISCVFPFTYNNVKYSSCTLVESFFPWCATSVTNGEYNGRYGFCEDNCEVGVIAPV</sequence>
<evidence type="ECO:0000256" key="2">
    <source>
        <dbReference type="ARBA" id="ARBA00010011"/>
    </source>
</evidence>
<feature type="domain" description="Fibronectin type-II" evidence="8">
    <location>
        <begin position="94"/>
        <end position="142"/>
    </location>
</feature>
<reference evidence="9" key="1">
    <citation type="submission" date="2014-05" db="EMBL/GenBank/DDBJ databases">
        <authorList>
            <person name="Chronopoulou M."/>
        </authorList>
    </citation>
    <scope>NUCLEOTIDE SEQUENCE</scope>
    <source>
        <tissue evidence="9">Whole organism</tissue>
    </source>
</reference>
<feature type="domain" description="Fibronectin type-II" evidence="8">
    <location>
        <begin position="372"/>
        <end position="420"/>
    </location>
</feature>
<evidence type="ECO:0000313" key="9">
    <source>
        <dbReference type="EMBL" id="CDW38484.1"/>
    </source>
</evidence>
<dbReference type="AlphaFoldDB" id="A0A0K2UJN9"/>
<keyword evidence="5 6" id="KW-1015">Disulfide bond</keyword>
<comment type="similarity">
    <text evidence="2">Belongs to the seminal plasma protein family.</text>
</comment>
<dbReference type="GO" id="GO:0008201">
    <property type="term" value="F:heparin binding"/>
    <property type="evidence" value="ECO:0007669"/>
    <property type="project" value="TreeGrafter"/>
</dbReference>
<dbReference type="InterPro" id="IPR013806">
    <property type="entry name" value="Kringle-like"/>
</dbReference>
<feature type="chain" id="PRO_5005488793" evidence="7">
    <location>
        <begin position="26"/>
        <end position="492"/>
    </location>
</feature>
<evidence type="ECO:0000256" key="7">
    <source>
        <dbReference type="SAM" id="SignalP"/>
    </source>
</evidence>
<evidence type="ECO:0000256" key="6">
    <source>
        <dbReference type="PROSITE-ProRule" id="PRU00479"/>
    </source>
</evidence>
<keyword evidence="7" id="KW-0732">Signal</keyword>
<dbReference type="PANTHER" id="PTHR22918:SF1">
    <property type="entry name" value="FIBRONECTIN TYPE-II DOMAIN-CONTAINING PROTEIN"/>
    <property type="match status" value="1"/>
</dbReference>
<dbReference type="OrthoDB" id="406838at2759"/>
<feature type="domain" description="Fibronectin type-II" evidence="8">
    <location>
        <begin position="435"/>
        <end position="482"/>
    </location>
</feature>
<comment type="caution">
    <text evidence="6">Lacks conserved residue(s) required for the propagation of feature annotation.</text>
</comment>
<dbReference type="Pfam" id="PF00040">
    <property type="entry name" value="fn2"/>
    <property type="match status" value="6"/>
</dbReference>
<keyword evidence="4" id="KW-0677">Repeat</keyword>
<dbReference type="InterPro" id="IPR036943">
    <property type="entry name" value="FN_type2_sf"/>
</dbReference>
<feature type="domain" description="Fibronectin type-II" evidence="8">
    <location>
        <begin position="30"/>
        <end position="77"/>
    </location>
</feature>
<accession>A0A0K2UJN9</accession>
<dbReference type="GO" id="GO:0009986">
    <property type="term" value="C:cell surface"/>
    <property type="evidence" value="ECO:0007669"/>
    <property type="project" value="TreeGrafter"/>
</dbReference>
<evidence type="ECO:0000256" key="1">
    <source>
        <dbReference type="ARBA" id="ARBA00004613"/>
    </source>
</evidence>
<feature type="non-terminal residue" evidence="9">
    <location>
        <position position="1"/>
    </location>
</feature>
<feature type="disulfide bond" evidence="6">
    <location>
        <begin position="391"/>
        <end position="418"/>
    </location>
</feature>
<evidence type="ECO:0000259" key="8">
    <source>
        <dbReference type="PROSITE" id="PS51092"/>
    </source>
</evidence>
<evidence type="ECO:0000256" key="3">
    <source>
        <dbReference type="ARBA" id="ARBA00022525"/>
    </source>
</evidence>
<feature type="signal peptide" evidence="7">
    <location>
        <begin position="1"/>
        <end position="25"/>
    </location>
</feature>
<dbReference type="SUPFAM" id="SSF57440">
    <property type="entry name" value="Kringle-like"/>
    <property type="match status" value="6"/>
</dbReference>
<keyword evidence="3" id="KW-0964">Secreted</keyword>
<dbReference type="SMART" id="SM00059">
    <property type="entry name" value="FN2"/>
    <property type="match status" value="6"/>
</dbReference>
<dbReference type="InterPro" id="IPR000562">
    <property type="entry name" value="FN_type2_dom"/>
</dbReference>
<dbReference type="InterPro" id="IPR051666">
    <property type="entry name" value="SP_Capacitation_Regulator"/>
</dbReference>
<dbReference type="PROSITE" id="PS51092">
    <property type="entry name" value="FN2_2"/>
    <property type="match status" value="6"/>
</dbReference>
<dbReference type="GO" id="GO:0005576">
    <property type="term" value="C:extracellular region"/>
    <property type="evidence" value="ECO:0007669"/>
    <property type="project" value="UniProtKB-SubCell"/>
</dbReference>
<feature type="disulfide bond" evidence="6">
    <location>
        <begin position="113"/>
        <end position="140"/>
    </location>
</feature>
<evidence type="ECO:0000256" key="5">
    <source>
        <dbReference type="ARBA" id="ARBA00023157"/>
    </source>
</evidence>
<dbReference type="PANTHER" id="PTHR22918">
    <property type="entry name" value="SEMINAL PLASMA PROTEIN"/>
    <property type="match status" value="1"/>
</dbReference>
<evidence type="ECO:0000256" key="4">
    <source>
        <dbReference type="ARBA" id="ARBA00022737"/>
    </source>
</evidence>
<dbReference type="Gene3D" id="2.10.10.10">
    <property type="entry name" value="Fibronectin, type II, collagen-binding"/>
    <property type="match status" value="6"/>
</dbReference>
<comment type="subcellular location">
    <subcellularLocation>
        <location evidence="1">Secreted</location>
    </subcellularLocation>
</comment>
<dbReference type="EMBL" id="HACA01021123">
    <property type="protein sequence ID" value="CDW38484.1"/>
    <property type="molecule type" value="Transcribed_RNA"/>
</dbReference>
<protein>
    <submittedName>
        <fullName evidence="9">Putative LOC101932660 [Chrysemys picta]</fullName>
    </submittedName>
</protein>
<feature type="domain" description="Fibronectin type-II" evidence="8">
    <location>
        <begin position="157"/>
        <end position="204"/>
    </location>
</feature>
<organism evidence="9">
    <name type="scientific">Lepeophtheirus salmonis</name>
    <name type="common">Salmon louse</name>
    <name type="synonym">Caligus salmonis</name>
    <dbReference type="NCBI Taxonomy" id="72036"/>
    <lineage>
        <taxon>Eukaryota</taxon>
        <taxon>Metazoa</taxon>
        <taxon>Ecdysozoa</taxon>
        <taxon>Arthropoda</taxon>
        <taxon>Crustacea</taxon>
        <taxon>Multicrustacea</taxon>
        <taxon>Hexanauplia</taxon>
        <taxon>Copepoda</taxon>
        <taxon>Siphonostomatoida</taxon>
        <taxon>Caligidae</taxon>
        <taxon>Lepeophtheirus</taxon>
    </lineage>
</organism>
<proteinExistence type="inferred from homology"/>